<evidence type="ECO:0000313" key="2">
    <source>
        <dbReference type="Proteomes" id="UP001230649"/>
    </source>
</evidence>
<organism evidence="1 2">
    <name type="scientific">Naganishia adeliensis</name>
    <dbReference type="NCBI Taxonomy" id="92952"/>
    <lineage>
        <taxon>Eukaryota</taxon>
        <taxon>Fungi</taxon>
        <taxon>Dikarya</taxon>
        <taxon>Basidiomycota</taxon>
        <taxon>Agaricomycotina</taxon>
        <taxon>Tremellomycetes</taxon>
        <taxon>Filobasidiales</taxon>
        <taxon>Filobasidiaceae</taxon>
        <taxon>Naganishia</taxon>
    </lineage>
</organism>
<gene>
    <name evidence="1" type="ORF">QFC20_002638</name>
</gene>
<protein>
    <submittedName>
        <fullName evidence="1">Uncharacterized protein</fullName>
    </submittedName>
</protein>
<keyword evidence="2" id="KW-1185">Reference proteome</keyword>
<name>A0ACC2WH76_9TREE</name>
<comment type="caution">
    <text evidence="1">The sequence shown here is derived from an EMBL/GenBank/DDBJ whole genome shotgun (WGS) entry which is preliminary data.</text>
</comment>
<dbReference type="EMBL" id="JASBWS010000020">
    <property type="protein sequence ID" value="KAJ9111144.1"/>
    <property type="molecule type" value="Genomic_DNA"/>
</dbReference>
<dbReference type="Proteomes" id="UP001230649">
    <property type="component" value="Unassembled WGS sequence"/>
</dbReference>
<reference evidence="1" key="1">
    <citation type="submission" date="2023-04" db="EMBL/GenBank/DDBJ databases">
        <title>Draft Genome sequencing of Naganishia species isolated from polar environments using Oxford Nanopore Technology.</title>
        <authorList>
            <person name="Leo P."/>
            <person name="Venkateswaran K."/>
        </authorList>
    </citation>
    <scope>NUCLEOTIDE SEQUENCE</scope>
    <source>
        <strain evidence="1">MNA-CCFEE 5262</strain>
    </source>
</reference>
<evidence type="ECO:0000313" key="1">
    <source>
        <dbReference type="EMBL" id="KAJ9111144.1"/>
    </source>
</evidence>
<proteinExistence type="predicted"/>
<sequence length="234" mass="24962">MSTSASQTKAQASYHPSGYGMSDSLKRARKPFLTRNLLTGGVIVAFATATFWYSIAAVQQDDFADVQDLLPPASERGKMQTIEEELEEKRRNNPFAQHLSNNDLSLSAAVPNNAPGMSSSTQAAGSAVAAAADTLKNASPVSPIAPQQQSVRAPSQSPFMISGTGSTGAAATTSRAKLQEEEQFAMFRLPFFRGRTPHNVGGKALPIVNGEVNVDDIGSIWDDGVKTFGDKRWV</sequence>
<accession>A0ACC2WH76</accession>